<reference evidence="2" key="1">
    <citation type="journal article" date="2014" name="Science">
        <title>Ancient hybridizations among the ancestral genomes of bread wheat.</title>
        <authorList>
            <consortium name="International Wheat Genome Sequencing Consortium,"/>
            <person name="Marcussen T."/>
            <person name="Sandve S.R."/>
            <person name="Heier L."/>
            <person name="Spannagl M."/>
            <person name="Pfeifer M."/>
            <person name="Jakobsen K.S."/>
            <person name="Wulff B.B."/>
            <person name="Steuernagel B."/>
            <person name="Mayer K.F."/>
            <person name="Olsen O.A."/>
        </authorList>
    </citation>
    <scope>NUCLEOTIDE SEQUENCE [LARGE SCALE GENOMIC DNA]</scope>
    <source>
        <strain evidence="2">cv. AL8/78</strain>
    </source>
</reference>
<protein>
    <submittedName>
        <fullName evidence="1">Uncharacterized protein</fullName>
    </submittedName>
</protein>
<dbReference type="EnsemblPlants" id="AET5Gv20249000.13">
    <property type="protein sequence ID" value="AET5Gv20249000.13"/>
    <property type="gene ID" value="AET5Gv20249000"/>
</dbReference>
<evidence type="ECO:0000313" key="2">
    <source>
        <dbReference type="Proteomes" id="UP000015105"/>
    </source>
</evidence>
<reference evidence="1" key="4">
    <citation type="submission" date="2019-03" db="UniProtKB">
        <authorList>
            <consortium name="EnsemblPlants"/>
        </authorList>
    </citation>
    <scope>IDENTIFICATION</scope>
</reference>
<name>A0A453JZZ5_AEGTS</name>
<reference evidence="2" key="2">
    <citation type="journal article" date="2017" name="Nat. Plants">
        <title>The Aegilops tauschii genome reveals multiple impacts of transposons.</title>
        <authorList>
            <person name="Zhao G."/>
            <person name="Zou C."/>
            <person name="Li K."/>
            <person name="Wang K."/>
            <person name="Li T."/>
            <person name="Gao L."/>
            <person name="Zhang X."/>
            <person name="Wang H."/>
            <person name="Yang Z."/>
            <person name="Liu X."/>
            <person name="Jiang W."/>
            <person name="Mao L."/>
            <person name="Kong X."/>
            <person name="Jiao Y."/>
            <person name="Jia J."/>
        </authorList>
    </citation>
    <scope>NUCLEOTIDE SEQUENCE [LARGE SCALE GENOMIC DNA]</scope>
    <source>
        <strain evidence="2">cv. AL8/78</strain>
    </source>
</reference>
<proteinExistence type="predicted"/>
<keyword evidence="2" id="KW-1185">Reference proteome</keyword>
<dbReference type="Gramene" id="AET5Gv20249000.13">
    <property type="protein sequence ID" value="AET5Gv20249000.13"/>
    <property type="gene ID" value="AET5Gv20249000"/>
</dbReference>
<evidence type="ECO:0000313" key="1">
    <source>
        <dbReference type="EnsemblPlants" id="AET5Gv20249000.13"/>
    </source>
</evidence>
<dbReference type="Proteomes" id="UP000015105">
    <property type="component" value="Chromosome 5D"/>
</dbReference>
<reference evidence="1" key="3">
    <citation type="journal article" date="2017" name="Nature">
        <title>Genome sequence of the progenitor of the wheat D genome Aegilops tauschii.</title>
        <authorList>
            <person name="Luo M.C."/>
            <person name="Gu Y.Q."/>
            <person name="Puiu D."/>
            <person name="Wang H."/>
            <person name="Twardziok S.O."/>
            <person name="Deal K.R."/>
            <person name="Huo N."/>
            <person name="Zhu T."/>
            <person name="Wang L."/>
            <person name="Wang Y."/>
            <person name="McGuire P.E."/>
            <person name="Liu S."/>
            <person name="Long H."/>
            <person name="Ramasamy R.K."/>
            <person name="Rodriguez J.C."/>
            <person name="Van S.L."/>
            <person name="Yuan L."/>
            <person name="Wang Z."/>
            <person name="Xia Z."/>
            <person name="Xiao L."/>
            <person name="Anderson O.D."/>
            <person name="Ouyang S."/>
            <person name="Liang Y."/>
            <person name="Zimin A.V."/>
            <person name="Pertea G."/>
            <person name="Qi P."/>
            <person name="Bennetzen J.L."/>
            <person name="Dai X."/>
            <person name="Dawson M.W."/>
            <person name="Muller H.G."/>
            <person name="Kugler K."/>
            <person name="Rivarola-Duarte L."/>
            <person name="Spannagl M."/>
            <person name="Mayer K.F.X."/>
            <person name="Lu F.H."/>
            <person name="Bevan M.W."/>
            <person name="Leroy P."/>
            <person name="Li P."/>
            <person name="You F.M."/>
            <person name="Sun Q."/>
            <person name="Liu Z."/>
            <person name="Lyons E."/>
            <person name="Wicker T."/>
            <person name="Salzberg S.L."/>
            <person name="Devos K.M."/>
            <person name="Dvorak J."/>
        </authorList>
    </citation>
    <scope>NUCLEOTIDE SEQUENCE [LARGE SCALE GENOMIC DNA]</scope>
    <source>
        <strain evidence="1">cv. AL8/78</strain>
    </source>
</reference>
<accession>A0A453JZZ5</accession>
<sequence>MARLLIAITILFIQQLVFAVILCPLAALYLCGLVITGGISLWRLIRRDYGEVDGGANLQPALNVLY</sequence>
<organism evidence="1 2">
    <name type="scientific">Aegilops tauschii subsp. strangulata</name>
    <name type="common">Goatgrass</name>
    <dbReference type="NCBI Taxonomy" id="200361"/>
    <lineage>
        <taxon>Eukaryota</taxon>
        <taxon>Viridiplantae</taxon>
        <taxon>Streptophyta</taxon>
        <taxon>Embryophyta</taxon>
        <taxon>Tracheophyta</taxon>
        <taxon>Spermatophyta</taxon>
        <taxon>Magnoliopsida</taxon>
        <taxon>Liliopsida</taxon>
        <taxon>Poales</taxon>
        <taxon>Poaceae</taxon>
        <taxon>BOP clade</taxon>
        <taxon>Pooideae</taxon>
        <taxon>Triticodae</taxon>
        <taxon>Triticeae</taxon>
        <taxon>Triticinae</taxon>
        <taxon>Aegilops</taxon>
    </lineage>
</organism>
<dbReference type="AlphaFoldDB" id="A0A453JZZ5"/>
<reference evidence="1" key="5">
    <citation type="journal article" date="2021" name="G3 (Bethesda)">
        <title>Aegilops tauschii genome assembly Aet v5.0 features greater sequence contiguity and improved annotation.</title>
        <authorList>
            <person name="Wang L."/>
            <person name="Zhu T."/>
            <person name="Rodriguez J.C."/>
            <person name="Deal K.R."/>
            <person name="Dubcovsky J."/>
            <person name="McGuire P.E."/>
            <person name="Lux T."/>
            <person name="Spannagl M."/>
            <person name="Mayer K.F.X."/>
            <person name="Baldrich P."/>
            <person name="Meyers B.C."/>
            <person name="Huo N."/>
            <person name="Gu Y.Q."/>
            <person name="Zhou H."/>
            <person name="Devos K.M."/>
            <person name="Bennetzen J.L."/>
            <person name="Unver T."/>
            <person name="Budak H."/>
            <person name="Gulick P.J."/>
            <person name="Galiba G."/>
            <person name="Kalapos B."/>
            <person name="Nelson D.R."/>
            <person name="Li P."/>
            <person name="You F.M."/>
            <person name="Luo M.C."/>
            <person name="Dvorak J."/>
        </authorList>
    </citation>
    <scope>NUCLEOTIDE SEQUENCE [LARGE SCALE GENOMIC DNA]</scope>
    <source>
        <strain evidence="1">cv. AL8/78</strain>
    </source>
</reference>